<proteinExistence type="inferred from homology"/>
<keyword evidence="6 10" id="KW-0949">S-adenosyl-L-methionine</keyword>
<keyword evidence="7 10" id="KW-0819">tRNA processing</keyword>
<dbReference type="AlphaFoldDB" id="A0AAI9VE45"/>
<dbReference type="GO" id="GO:0032259">
    <property type="term" value="P:methylation"/>
    <property type="evidence" value="ECO:0007669"/>
    <property type="project" value="UniProtKB-UniRule"/>
</dbReference>
<dbReference type="PIRSF" id="PIRSF017259">
    <property type="entry name" value="tRNA_mtfrase_TRM11"/>
    <property type="match status" value="1"/>
</dbReference>
<evidence type="ECO:0000256" key="1">
    <source>
        <dbReference type="ARBA" id="ARBA00004496"/>
    </source>
</evidence>
<evidence type="ECO:0000313" key="14">
    <source>
        <dbReference type="Proteomes" id="UP001239213"/>
    </source>
</evidence>
<keyword evidence="14" id="KW-1185">Reference proteome</keyword>
<sequence>MEFLVRFSQAHESFRLPELQALADLEGIDMEVVEYSLDSPFCIITLPSIDLAPRLVARSLLTQSIHLLLASAPTHDAIHPILKSQLASPSPTTFDWSAVSSSTFKFSLDTYQSSRPHASFVSLINGYKYLPLHGAIDLKTPELHLTIFEDWDLRGTEGPKRVHLARFLATGARSLSLKYDLKKRGYISTTSMDSELALVTANLAHAAPGKLFYDPFVGTGSFPVACAHFGALGFGSDIDGRAIRGSGGEKSVKGNFAQYGLSERIGEFWTADLTNSPVRRVRWLDGIVCDPPYGVREGLRVLGCRDPEKTPWVVEAGKQRYKLVTPCPQFAFFHPLPSYHDGRGINDADNTRSGDFIAPKKPYSFLAMLDDILEFASETLVDGGRLSFWMPTANDEDQEIPTPQHPRLDIVVTCVQPFNKWSRRLITYRRIPDNQVDPERLAAYKRTFVAGTTADELNPFRRGYFTKFEKEEA</sequence>
<evidence type="ECO:0000259" key="12">
    <source>
        <dbReference type="Pfam" id="PF25904"/>
    </source>
</evidence>
<comment type="subcellular location">
    <subcellularLocation>
        <location evidence="1">Cytoplasm</location>
    </subcellularLocation>
</comment>
<dbReference type="PROSITE" id="PS51627">
    <property type="entry name" value="SAM_MT_TRM11"/>
    <property type="match status" value="1"/>
</dbReference>
<feature type="domain" description="Ribosomal RNA large subunit methyltransferase K/L-like methyltransferase" evidence="11">
    <location>
        <begin position="184"/>
        <end position="296"/>
    </location>
</feature>
<keyword evidence="4 10" id="KW-0489">Methyltransferase</keyword>
<dbReference type="Pfam" id="PF01170">
    <property type="entry name" value="UPF0020"/>
    <property type="match status" value="1"/>
</dbReference>
<evidence type="ECO:0000256" key="7">
    <source>
        <dbReference type="ARBA" id="ARBA00022694"/>
    </source>
</evidence>
<evidence type="ECO:0000256" key="6">
    <source>
        <dbReference type="ARBA" id="ARBA00022691"/>
    </source>
</evidence>
<evidence type="ECO:0000256" key="2">
    <source>
        <dbReference type="ARBA" id="ARBA00022490"/>
    </source>
</evidence>
<reference evidence="13" key="1">
    <citation type="submission" date="2016-11" db="EMBL/GenBank/DDBJ databases">
        <title>The genome sequence of Colletotrichum cuscutae.</title>
        <authorList>
            <person name="Baroncelli R."/>
        </authorList>
    </citation>
    <scope>NUCLEOTIDE SEQUENCE</scope>
    <source>
        <strain evidence="13">IMI 304802</strain>
    </source>
</reference>
<evidence type="ECO:0000313" key="13">
    <source>
        <dbReference type="EMBL" id="KAK1484257.1"/>
    </source>
</evidence>
<keyword evidence="5 10" id="KW-0808">Transferase</keyword>
<dbReference type="Pfam" id="PF25904">
    <property type="entry name" value="Tmrp11_N"/>
    <property type="match status" value="1"/>
</dbReference>
<feature type="domain" description="tRNA (guanine(10)-N(2))-methyltransferase TRMT11 N-terminal" evidence="12">
    <location>
        <begin position="1"/>
        <end position="173"/>
    </location>
</feature>
<evidence type="ECO:0000256" key="4">
    <source>
        <dbReference type="ARBA" id="ARBA00022603"/>
    </source>
</evidence>
<dbReference type="InterPro" id="IPR029063">
    <property type="entry name" value="SAM-dependent_MTases_sf"/>
</dbReference>
<name>A0AAI9VE45_9PEZI</name>
<evidence type="ECO:0000256" key="3">
    <source>
        <dbReference type="ARBA" id="ARBA00022555"/>
    </source>
</evidence>
<keyword evidence="3 10" id="KW-0820">tRNA-binding</keyword>
<dbReference type="PANTHER" id="PTHR13370:SF3">
    <property type="entry name" value="TRNA (GUANINE(10)-N2)-METHYLTRANSFERASE HOMOLOG"/>
    <property type="match status" value="1"/>
</dbReference>
<keyword evidence="2" id="KW-0963">Cytoplasm</keyword>
<evidence type="ECO:0000256" key="10">
    <source>
        <dbReference type="PROSITE-ProRule" id="PRU00959"/>
    </source>
</evidence>
<dbReference type="GO" id="GO:0008033">
    <property type="term" value="P:tRNA processing"/>
    <property type="evidence" value="ECO:0007669"/>
    <property type="project" value="UniProtKB-UniRule"/>
</dbReference>
<keyword evidence="8 10" id="KW-0694">RNA-binding</keyword>
<organism evidence="13 14">
    <name type="scientific">Colletotrichum cuscutae</name>
    <dbReference type="NCBI Taxonomy" id="1209917"/>
    <lineage>
        <taxon>Eukaryota</taxon>
        <taxon>Fungi</taxon>
        <taxon>Dikarya</taxon>
        <taxon>Ascomycota</taxon>
        <taxon>Pezizomycotina</taxon>
        <taxon>Sordariomycetes</taxon>
        <taxon>Hypocreomycetidae</taxon>
        <taxon>Glomerellales</taxon>
        <taxon>Glomerellaceae</taxon>
        <taxon>Colletotrichum</taxon>
        <taxon>Colletotrichum acutatum species complex</taxon>
    </lineage>
</organism>
<gene>
    <name evidence="13" type="ORF">CCUS01_03969</name>
</gene>
<dbReference type="InterPro" id="IPR002052">
    <property type="entry name" value="DNA_methylase_N6_adenine_CS"/>
</dbReference>
<dbReference type="Proteomes" id="UP001239213">
    <property type="component" value="Unassembled WGS sequence"/>
</dbReference>
<evidence type="ECO:0000256" key="8">
    <source>
        <dbReference type="ARBA" id="ARBA00022884"/>
    </source>
</evidence>
<dbReference type="GO" id="GO:0043527">
    <property type="term" value="C:tRNA methyltransferase complex"/>
    <property type="evidence" value="ECO:0007669"/>
    <property type="project" value="UniProtKB-ARBA"/>
</dbReference>
<dbReference type="GO" id="GO:0160102">
    <property type="term" value="F:tRNA (guanine(10)-N2)-methyltransferase activity"/>
    <property type="evidence" value="ECO:0007669"/>
    <property type="project" value="UniProtKB-EC"/>
</dbReference>
<evidence type="ECO:0000259" key="11">
    <source>
        <dbReference type="Pfam" id="PF01170"/>
    </source>
</evidence>
<dbReference type="GO" id="GO:0000049">
    <property type="term" value="F:tRNA binding"/>
    <property type="evidence" value="ECO:0007669"/>
    <property type="project" value="UniProtKB-UniRule"/>
</dbReference>
<dbReference type="InterPro" id="IPR059073">
    <property type="entry name" value="TRMT11_N"/>
</dbReference>
<dbReference type="InterPro" id="IPR000241">
    <property type="entry name" value="RlmKL-like_Mtase"/>
</dbReference>
<dbReference type="Gene3D" id="3.40.50.150">
    <property type="entry name" value="Vaccinia Virus protein VP39"/>
    <property type="match status" value="1"/>
</dbReference>
<dbReference type="EMBL" id="MPDP01000079">
    <property type="protein sequence ID" value="KAK1484257.1"/>
    <property type="molecule type" value="Genomic_DNA"/>
</dbReference>
<evidence type="ECO:0000256" key="9">
    <source>
        <dbReference type="ARBA" id="ARBA00066937"/>
    </source>
</evidence>
<dbReference type="GO" id="GO:0005737">
    <property type="term" value="C:cytoplasm"/>
    <property type="evidence" value="ECO:0007669"/>
    <property type="project" value="UniProtKB-SubCell"/>
</dbReference>
<comment type="caution">
    <text evidence="13">The sequence shown here is derived from an EMBL/GenBank/DDBJ whole genome shotgun (WGS) entry which is preliminary data.</text>
</comment>
<comment type="similarity">
    <text evidence="10">Belongs to the class I-like SAM-binding methyltransferase superfamily. TRM11 methyltransferase family.</text>
</comment>
<dbReference type="SUPFAM" id="SSF53335">
    <property type="entry name" value="S-adenosyl-L-methionine-dependent methyltransferases"/>
    <property type="match status" value="1"/>
</dbReference>
<protein>
    <recommendedName>
        <fullName evidence="9">tRNA (guanine(10)-N(2))-methyltransferase</fullName>
        <ecNumber evidence="9">2.1.1.214</ecNumber>
    </recommendedName>
</protein>
<accession>A0AAI9VE45</accession>
<dbReference type="PANTHER" id="PTHR13370">
    <property type="entry name" value="RNA METHYLASE-RELATED"/>
    <property type="match status" value="1"/>
</dbReference>
<dbReference type="PROSITE" id="PS00092">
    <property type="entry name" value="N6_MTASE"/>
    <property type="match status" value="1"/>
</dbReference>
<dbReference type="InterPro" id="IPR016691">
    <property type="entry name" value="TRMT11"/>
</dbReference>
<dbReference type="EC" id="2.1.1.214" evidence="9"/>
<evidence type="ECO:0000256" key="5">
    <source>
        <dbReference type="ARBA" id="ARBA00022679"/>
    </source>
</evidence>